<dbReference type="AlphaFoldDB" id="A0A2G9UN61"/>
<proteinExistence type="predicted"/>
<keyword evidence="2" id="KW-1185">Reference proteome</keyword>
<gene>
    <name evidence="1" type="ORF">TELCIR_06945</name>
</gene>
<dbReference type="EMBL" id="KZ346033">
    <property type="protein sequence ID" value="PIO71162.1"/>
    <property type="molecule type" value="Genomic_DNA"/>
</dbReference>
<accession>A0A2G9UN61</accession>
<dbReference type="Proteomes" id="UP000230423">
    <property type="component" value="Unassembled WGS sequence"/>
</dbReference>
<protein>
    <submittedName>
        <fullName evidence="1">Uncharacterized protein</fullName>
    </submittedName>
</protein>
<organism evidence="1 2">
    <name type="scientific">Teladorsagia circumcincta</name>
    <name type="common">Brown stomach worm</name>
    <name type="synonym">Ostertagia circumcincta</name>
    <dbReference type="NCBI Taxonomy" id="45464"/>
    <lineage>
        <taxon>Eukaryota</taxon>
        <taxon>Metazoa</taxon>
        <taxon>Ecdysozoa</taxon>
        <taxon>Nematoda</taxon>
        <taxon>Chromadorea</taxon>
        <taxon>Rhabditida</taxon>
        <taxon>Rhabditina</taxon>
        <taxon>Rhabditomorpha</taxon>
        <taxon>Strongyloidea</taxon>
        <taxon>Trichostrongylidae</taxon>
        <taxon>Teladorsagia</taxon>
    </lineage>
</organism>
<name>A0A2G9UN61_TELCI</name>
<evidence type="ECO:0000313" key="2">
    <source>
        <dbReference type="Proteomes" id="UP000230423"/>
    </source>
</evidence>
<evidence type="ECO:0000313" key="1">
    <source>
        <dbReference type="EMBL" id="PIO71162.1"/>
    </source>
</evidence>
<reference evidence="1 2" key="1">
    <citation type="submission" date="2015-09" db="EMBL/GenBank/DDBJ databases">
        <title>Draft genome of the parasitic nematode Teladorsagia circumcincta isolate WARC Sus (inbred).</title>
        <authorList>
            <person name="Mitreva M."/>
        </authorList>
    </citation>
    <scope>NUCLEOTIDE SEQUENCE [LARGE SCALE GENOMIC DNA]</scope>
    <source>
        <strain evidence="1 2">S</strain>
    </source>
</reference>
<sequence length="83" mass="9275">MISKAAPFGPCGVKGVIFLTFIDNLQFQFRAPSNDRWFVVERSTVAAVEVQVVRRSVGVISSFIISGIGQRLIKWQISICMWA</sequence>